<evidence type="ECO:0000313" key="1">
    <source>
        <dbReference type="EMBL" id="GAG70089.1"/>
    </source>
</evidence>
<name>X0ZKZ9_9ZZZZ</name>
<comment type="caution">
    <text evidence="1">The sequence shown here is derived from an EMBL/GenBank/DDBJ whole genome shotgun (WGS) entry which is preliminary data.</text>
</comment>
<proteinExistence type="predicted"/>
<accession>X0ZKZ9</accession>
<reference evidence="1" key="1">
    <citation type="journal article" date="2014" name="Front. Microbiol.">
        <title>High frequency of phylogenetically diverse reductive dehalogenase-homologous genes in deep subseafloor sedimentary metagenomes.</title>
        <authorList>
            <person name="Kawai M."/>
            <person name="Futagami T."/>
            <person name="Toyoda A."/>
            <person name="Takaki Y."/>
            <person name="Nishi S."/>
            <person name="Hori S."/>
            <person name="Arai W."/>
            <person name="Tsubouchi T."/>
            <person name="Morono Y."/>
            <person name="Uchiyama I."/>
            <person name="Ito T."/>
            <person name="Fujiyama A."/>
            <person name="Inagaki F."/>
            <person name="Takami H."/>
        </authorList>
    </citation>
    <scope>NUCLEOTIDE SEQUENCE</scope>
    <source>
        <strain evidence="1">Expedition CK06-06</strain>
    </source>
</reference>
<sequence>LSALRLVKSKARADLSFDGWAIQHRFEGKVKTFSLSWLVDERPLLRLVLEKESAKVVA</sequence>
<feature type="non-terminal residue" evidence="1">
    <location>
        <position position="1"/>
    </location>
</feature>
<dbReference type="EMBL" id="BART01005766">
    <property type="protein sequence ID" value="GAG70089.1"/>
    <property type="molecule type" value="Genomic_DNA"/>
</dbReference>
<protein>
    <submittedName>
        <fullName evidence="1">Uncharacterized protein</fullName>
    </submittedName>
</protein>
<organism evidence="1">
    <name type="scientific">marine sediment metagenome</name>
    <dbReference type="NCBI Taxonomy" id="412755"/>
    <lineage>
        <taxon>unclassified sequences</taxon>
        <taxon>metagenomes</taxon>
        <taxon>ecological metagenomes</taxon>
    </lineage>
</organism>
<dbReference type="AlphaFoldDB" id="X0ZKZ9"/>
<gene>
    <name evidence="1" type="ORF">S01H4_13064</name>
</gene>